<reference evidence="4 5" key="1">
    <citation type="submission" date="2019-11" db="EMBL/GenBank/DDBJ databases">
        <title>The Phosphoenolpyruvate Phosphotransferase System Regulates Serratia proteamaculans 336X Biofilm Formation and Wheat Roots colonization.</title>
        <authorList>
            <person name="Liu F."/>
        </authorList>
    </citation>
    <scope>NUCLEOTIDE SEQUENCE [LARGE SCALE GENOMIC DNA]</scope>
    <source>
        <strain evidence="4 5">336X</strain>
    </source>
</reference>
<dbReference type="AlphaFoldDB" id="A0A5Q2VIX7"/>
<feature type="domain" description="AprE-like beta-barrel" evidence="3">
    <location>
        <begin position="303"/>
        <end position="395"/>
    </location>
</feature>
<evidence type="ECO:0000259" key="3">
    <source>
        <dbReference type="Pfam" id="PF26002"/>
    </source>
</evidence>
<name>A0A5Q2VIX7_SERPR</name>
<proteinExistence type="predicted"/>
<gene>
    <name evidence="4" type="ORF">GHV41_24995</name>
</gene>
<dbReference type="Proteomes" id="UP000381260">
    <property type="component" value="Chromosome"/>
</dbReference>
<evidence type="ECO:0000256" key="2">
    <source>
        <dbReference type="SAM" id="Phobius"/>
    </source>
</evidence>
<keyword evidence="2" id="KW-1133">Transmembrane helix</keyword>
<evidence type="ECO:0000256" key="1">
    <source>
        <dbReference type="SAM" id="Coils"/>
    </source>
</evidence>
<keyword evidence="1" id="KW-0175">Coiled coil</keyword>
<feature type="transmembrane region" description="Helical" evidence="2">
    <location>
        <begin position="31"/>
        <end position="50"/>
    </location>
</feature>
<dbReference type="RefSeq" id="WP_153860577.1">
    <property type="nucleotide sequence ID" value="NZ_CP045913.1"/>
</dbReference>
<dbReference type="InterPro" id="IPR050739">
    <property type="entry name" value="MFP"/>
</dbReference>
<dbReference type="Pfam" id="PF26002">
    <property type="entry name" value="Beta-barrel_AprE"/>
    <property type="match status" value="1"/>
</dbReference>
<dbReference type="InterPro" id="IPR058982">
    <property type="entry name" value="Beta-barrel_AprE"/>
</dbReference>
<dbReference type="PANTHER" id="PTHR30386">
    <property type="entry name" value="MEMBRANE FUSION SUBUNIT OF EMRAB-TOLC MULTIDRUG EFFLUX PUMP"/>
    <property type="match status" value="1"/>
</dbReference>
<keyword evidence="2" id="KW-0472">Membrane</keyword>
<evidence type="ECO:0000313" key="4">
    <source>
        <dbReference type="EMBL" id="QGH63919.1"/>
    </source>
</evidence>
<organism evidence="4 5">
    <name type="scientific">Serratia proteamaculans</name>
    <dbReference type="NCBI Taxonomy" id="28151"/>
    <lineage>
        <taxon>Bacteria</taxon>
        <taxon>Pseudomonadati</taxon>
        <taxon>Pseudomonadota</taxon>
        <taxon>Gammaproteobacteria</taxon>
        <taxon>Enterobacterales</taxon>
        <taxon>Yersiniaceae</taxon>
        <taxon>Serratia</taxon>
    </lineage>
</organism>
<dbReference type="PRINTS" id="PR01490">
    <property type="entry name" value="RTXTOXIND"/>
</dbReference>
<protein>
    <submittedName>
        <fullName evidence="4">HlyD family efflux transporter periplasmic adaptor subunit</fullName>
    </submittedName>
</protein>
<evidence type="ECO:0000313" key="5">
    <source>
        <dbReference type="Proteomes" id="UP000381260"/>
    </source>
</evidence>
<dbReference type="Gene3D" id="2.40.50.100">
    <property type="match status" value="1"/>
</dbReference>
<dbReference type="EMBL" id="CP045913">
    <property type="protein sequence ID" value="QGH63919.1"/>
    <property type="molecule type" value="Genomic_DNA"/>
</dbReference>
<keyword evidence="2" id="KW-0812">Transmembrane</keyword>
<feature type="coiled-coil region" evidence="1">
    <location>
        <begin position="193"/>
        <end position="259"/>
    </location>
</feature>
<dbReference type="PANTHER" id="PTHR30386:SF28">
    <property type="entry name" value="EXPORTED PROTEIN"/>
    <property type="match status" value="1"/>
</dbReference>
<accession>A0A5Q2VIX7</accession>
<sequence>MTESLFRQEVMDAEKNKMAGSVAVYCPPWRWLMIGAVVLITLAVLLFMFFGSYTKRETAIGALQPRDGVVGVTPTVAGVVTELLVTEGALVKANAPLIAISSEVTTSMGQTRERVAEQLLLQRSKLEADLSGLTLLERETVQGLQQRQQMLQQQLSFASAMRGSRQRQAELASRQLGKMQQMQERGYATRQQVSEQENLLLDAQARLQDVERQRIELRQQIEQTQQQLREAPLNSKNQRNDLERKRADIEQAMAENESRRRVILRAPRDSLVGPLLVKPGQVVSPGQSVLSLLPQHSPLQAVMMVSSRAIGFIQPGQRVVLRYTAYPYQKFGQQYGQVRDVSRTSLSPQEVAQLTGKPNVQEQFFRVTVTLERQQVMAYGKPEALRSGSALEADFLIDKRRLIEWVLEPLYALGRRAAS</sequence>